<evidence type="ECO:0000313" key="2">
    <source>
        <dbReference type="EMBL" id="ASG65254.1"/>
    </source>
</evidence>
<reference evidence="2 3" key="1">
    <citation type="submission" date="2017-06" db="EMBL/GenBank/DDBJ databases">
        <title>Complete genome sequence of Idiomarina piscisalsi strain 10PY1A isolated from soil of Soudi Arabia.</title>
        <authorList>
            <person name="Kim M.-C."/>
            <person name="Jung B.K."/>
            <person name="Budiyanto F."/>
            <person name="Nzila A."/>
            <person name="Shin J.-H."/>
        </authorList>
    </citation>
    <scope>NUCLEOTIDE SEQUENCE [LARGE SCALE GENOMIC DNA]</scope>
    <source>
        <strain evidence="2 3">10PY1A</strain>
    </source>
</reference>
<dbReference type="Proteomes" id="UP000197717">
    <property type="component" value="Chromosome"/>
</dbReference>
<organism evidence="2 3">
    <name type="scientific">Idiomarina piscisalsi</name>
    <dbReference type="NCBI Taxonomy" id="1096243"/>
    <lineage>
        <taxon>Bacteria</taxon>
        <taxon>Pseudomonadati</taxon>
        <taxon>Pseudomonadota</taxon>
        <taxon>Gammaproteobacteria</taxon>
        <taxon>Alteromonadales</taxon>
        <taxon>Idiomarinaceae</taxon>
        <taxon>Idiomarina</taxon>
    </lineage>
</organism>
<protein>
    <recommendedName>
        <fullName evidence="4">Anti-sigma factor</fullName>
    </recommendedName>
</protein>
<accession>A0ABN5AN74</accession>
<evidence type="ECO:0008006" key="4">
    <source>
        <dbReference type="Google" id="ProtNLM"/>
    </source>
</evidence>
<feature type="transmembrane region" description="Helical" evidence="1">
    <location>
        <begin position="48"/>
        <end position="69"/>
    </location>
</feature>
<keyword evidence="1" id="KW-0472">Membrane</keyword>
<dbReference type="EMBL" id="CP022133">
    <property type="protein sequence ID" value="ASG65254.1"/>
    <property type="molecule type" value="Genomic_DNA"/>
</dbReference>
<keyword evidence="1" id="KW-1133">Transmembrane helix</keyword>
<dbReference type="RefSeq" id="WP_088767684.1">
    <property type="nucleotide sequence ID" value="NZ_CP022133.1"/>
</dbReference>
<sequence>MSNNNQKTTLESLIEQMNGKAPGPQKDLWPGVESRIQLKRNVTKPVRAFWYGAVAASLAILTFLGGWQLSVNELNQPTSALYKIAQKINNDQKQQVAQLRTGYQQAGYQYDDSQLLSELDELEMARDEITRALKNSRSEPELLDLLIWVNQQELNLINQSYQPKTKQLQEI</sequence>
<keyword evidence="3" id="KW-1185">Reference proteome</keyword>
<keyword evidence="1" id="KW-0812">Transmembrane</keyword>
<evidence type="ECO:0000313" key="3">
    <source>
        <dbReference type="Proteomes" id="UP000197717"/>
    </source>
</evidence>
<proteinExistence type="predicted"/>
<evidence type="ECO:0000256" key="1">
    <source>
        <dbReference type="SAM" id="Phobius"/>
    </source>
</evidence>
<name>A0ABN5AN74_9GAMM</name>
<gene>
    <name evidence="2" type="ORF">CEW91_03400</name>
</gene>